<organism evidence="2 3">
    <name type="scientific">Daphnia magna</name>
    <dbReference type="NCBI Taxonomy" id="35525"/>
    <lineage>
        <taxon>Eukaryota</taxon>
        <taxon>Metazoa</taxon>
        <taxon>Ecdysozoa</taxon>
        <taxon>Arthropoda</taxon>
        <taxon>Crustacea</taxon>
        <taxon>Branchiopoda</taxon>
        <taxon>Diplostraca</taxon>
        <taxon>Cladocera</taxon>
        <taxon>Anomopoda</taxon>
        <taxon>Daphniidae</taxon>
        <taxon>Daphnia</taxon>
    </lineage>
</organism>
<dbReference type="Proteomes" id="UP001234178">
    <property type="component" value="Unassembled WGS sequence"/>
</dbReference>
<feature type="compositionally biased region" description="Low complexity" evidence="1">
    <location>
        <begin position="1"/>
        <end position="11"/>
    </location>
</feature>
<feature type="region of interest" description="Disordered" evidence="1">
    <location>
        <begin position="1"/>
        <end position="28"/>
    </location>
</feature>
<dbReference type="EMBL" id="JAOYFB010000001">
    <property type="protein sequence ID" value="KAK4002795.1"/>
    <property type="molecule type" value="Genomic_DNA"/>
</dbReference>
<sequence>MRVLNGEGNNSVEEEREEKKNSKRDKRNVQIKAYFSDSVLVLRNVRNARTPSVKSTSRDSLEKRVPELPRLACNSNYYQLEKKKEEKGMEVLTI</sequence>
<protein>
    <submittedName>
        <fullName evidence="2">Uncharacterized protein</fullName>
    </submittedName>
</protein>
<evidence type="ECO:0000313" key="3">
    <source>
        <dbReference type="Proteomes" id="UP001234178"/>
    </source>
</evidence>
<name>A0ABQ9YQC5_9CRUS</name>
<accession>A0ABQ9YQC5</accession>
<proteinExistence type="predicted"/>
<comment type="caution">
    <text evidence="2">The sequence shown here is derived from an EMBL/GenBank/DDBJ whole genome shotgun (WGS) entry which is preliminary data.</text>
</comment>
<reference evidence="2 3" key="1">
    <citation type="journal article" date="2023" name="Nucleic Acids Res.">
        <title>The hologenome of Daphnia magna reveals possible DNA methylation and microbiome-mediated evolution of the host genome.</title>
        <authorList>
            <person name="Chaturvedi A."/>
            <person name="Li X."/>
            <person name="Dhandapani V."/>
            <person name="Marshall H."/>
            <person name="Kissane S."/>
            <person name="Cuenca-Cambronero M."/>
            <person name="Asole G."/>
            <person name="Calvet F."/>
            <person name="Ruiz-Romero M."/>
            <person name="Marangio P."/>
            <person name="Guigo R."/>
            <person name="Rago D."/>
            <person name="Mirbahai L."/>
            <person name="Eastwood N."/>
            <person name="Colbourne J.K."/>
            <person name="Zhou J."/>
            <person name="Mallon E."/>
            <person name="Orsini L."/>
        </authorList>
    </citation>
    <scope>NUCLEOTIDE SEQUENCE [LARGE SCALE GENOMIC DNA]</scope>
    <source>
        <strain evidence="2">LRV0_1</strain>
    </source>
</reference>
<keyword evidence="3" id="KW-1185">Reference proteome</keyword>
<evidence type="ECO:0000256" key="1">
    <source>
        <dbReference type="SAM" id="MobiDB-lite"/>
    </source>
</evidence>
<gene>
    <name evidence="2" type="ORF">OUZ56_004597</name>
</gene>
<evidence type="ECO:0000313" key="2">
    <source>
        <dbReference type="EMBL" id="KAK4002795.1"/>
    </source>
</evidence>